<reference evidence="1 2" key="1">
    <citation type="submission" date="2020-06" db="EMBL/GenBank/DDBJ databases">
        <title>Transcriptomic and genomic resources for Thalictrum thalictroides and T. hernandezii: Facilitating candidate gene discovery in an emerging model plant lineage.</title>
        <authorList>
            <person name="Arias T."/>
            <person name="Riano-Pachon D.M."/>
            <person name="Di Stilio V.S."/>
        </authorList>
    </citation>
    <scope>NUCLEOTIDE SEQUENCE [LARGE SCALE GENOMIC DNA]</scope>
    <source>
        <strain evidence="2">cv. WT478/WT964</strain>
        <tissue evidence="1">Leaves</tissue>
    </source>
</reference>
<gene>
    <name evidence="1" type="ORF">FRX31_023223</name>
</gene>
<protein>
    <submittedName>
        <fullName evidence="1">Uncharacterized protein</fullName>
    </submittedName>
</protein>
<comment type="caution">
    <text evidence="1">The sequence shown here is derived from an EMBL/GenBank/DDBJ whole genome shotgun (WGS) entry which is preliminary data.</text>
</comment>
<dbReference type="EMBL" id="JABWDY010028319">
    <property type="protein sequence ID" value="KAF5187188.1"/>
    <property type="molecule type" value="Genomic_DNA"/>
</dbReference>
<name>A0A7J6VRH9_THATH</name>
<dbReference type="Proteomes" id="UP000554482">
    <property type="component" value="Unassembled WGS sequence"/>
</dbReference>
<keyword evidence="2" id="KW-1185">Reference proteome</keyword>
<evidence type="ECO:0000313" key="2">
    <source>
        <dbReference type="Proteomes" id="UP000554482"/>
    </source>
</evidence>
<sequence>MQAVGKDDTRNFTYCIWHMNLVAIAKTPEEMCHNLDRNWRTPYIRALCSHLWGGNNLKKRVIWIFRAPGNETSFWVPIGKRNALRKAEVFKWVRSISKSSPPPPHV</sequence>
<proteinExistence type="predicted"/>
<evidence type="ECO:0000313" key="1">
    <source>
        <dbReference type="EMBL" id="KAF5187188.1"/>
    </source>
</evidence>
<accession>A0A7J6VRH9</accession>
<dbReference type="AlphaFoldDB" id="A0A7J6VRH9"/>
<organism evidence="1 2">
    <name type="scientific">Thalictrum thalictroides</name>
    <name type="common">Rue-anemone</name>
    <name type="synonym">Anemone thalictroides</name>
    <dbReference type="NCBI Taxonomy" id="46969"/>
    <lineage>
        <taxon>Eukaryota</taxon>
        <taxon>Viridiplantae</taxon>
        <taxon>Streptophyta</taxon>
        <taxon>Embryophyta</taxon>
        <taxon>Tracheophyta</taxon>
        <taxon>Spermatophyta</taxon>
        <taxon>Magnoliopsida</taxon>
        <taxon>Ranunculales</taxon>
        <taxon>Ranunculaceae</taxon>
        <taxon>Thalictroideae</taxon>
        <taxon>Thalictrum</taxon>
    </lineage>
</organism>